<comment type="caution">
    <text evidence="10">The sequence shown here is derived from an EMBL/GenBank/DDBJ whole genome shotgun (WGS) entry which is preliminary data.</text>
</comment>
<dbReference type="Proteomes" id="UP001564408">
    <property type="component" value="Unassembled WGS sequence"/>
</dbReference>
<evidence type="ECO:0000256" key="3">
    <source>
        <dbReference type="ARBA" id="ARBA00007275"/>
    </source>
</evidence>
<dbReference type="InterPro" id="IPR000086">
    <property type="entry name" value="NUDIX_hydrolase_dom"/>
</dbReference>
<dbReference type="GO" id="GO:0016787">
    <property type="term" value="F:hydrolase activity"/>
    <property type="evidence" value="ECO:0007669"/>
    <property type="project" value="UniProtKB-KW"/>
</dbReference>
<gene>
    <name evidence="10" type="ORF">ABC977_04885</name>
</gene>
<dbReference type="SUPFAM" id="SSF55811">
    <property type="entry name" value="Nudix"/>
    <property type="match status" value="1"/>
</dbReference>
<dbReference type="InterPro" id="IPR020476">
    <property type="entry name" value="Nudix_hydrolase"/>
</dbReference>
<dbReference type="RefSeq" id="WP_369666124.1">
    <property type="nucleotide sequence ID" value="NZ_JBDKXB010000004.1"/>
</dbReference>
<evidence type="ECO:0000313" key="10">
    <source>
        <dbReference type="EMBL" id="MEY6431741.1"/>
    </source>
</evidence>
<comment type="catalytic activity">
    <reaction evidence="1">
        <text>GDP-alpha-D-mannose + H2O = alpha-D-mannose 1-phosphate + GMP + 2 H(+)</text>
        <dbReference type="Rhea" id="RHEA:27978"/>
        <dbReference type="ChEBI" id="CHEBI:15377"/>
        <dbReference type="ChEBI" id="CHEBI:15378"/>
        <dbReference type="ChEBI" id="CHEBI:57527"/>
        <dbReference type="ChEBI" id="CHEBI:58115"/>
        <dbReference type="ChEBI" id="CHEBI:58409"/>
    </reaction>
</comment>
<feature type="domain" description="Nudix hydrolase" evidence="9">
    <location>
        <begin position="38"/>
        <end position="167"/>
    </location>
</feature>
<evidence type="ECO:0000256" key="8">
    <source>
        <dbReference type="RuleBase" id="RU003476"/>
    </source>
</evidence>
<sequence>MDQAETENRRSVFRGRVVDVGVETVRLPNGQSVSLEIIRHPGGAAVVALDGEQRVCLLRQYRHAAGGWLWELPAGQIDPGERPRATAQRELAEEAGLVARDWTELGPVHSSPGVFTEIIHLYLARDLRELPVAHGADEVIEVHWYPFAEVLEWCVTSVITDAKTAIGLMRAAARVGIGYR</sequence>
<name>A0ABV4BB96_9GAMM</name>
<dbReference type="InterPro" id="IPR020084">
    <property type="entry name" value="NUDIX_hydrolase_CS"/>
</dbReference>
<organism evidence="10 11">
    <name type="scientific">Thioalkalicoccus limnaeus</name>
    <dbReference type="NCBI Taxonomy" id="120681"/>
    <lineage>
        <taxon>Bacteria</taxon>
        <taxon>Pseudomonadati</taxon>
        <taxon>Pseudomonadota</taxon>
        <taxon>Gammaproteobacteria</taxon>
        <taxon>Chromatiales</taxon>
        <taxon>Chromatiaceae</taxon>
        <taxon>Thioalkalicoccus</taxon>
    </lineage>
</organism>
<accession>A0ABV4BB96</accession>
<dbReference type="Gene3D" id="3.90.79.10">
    <property type="entry name" value="Nucleoside Triphosphate Pyrophosphohydrolase"/>
    <property type="match status" value="1"/>
</dbReference>
<protein>
    <recommendedName>
        <fullName evidence="4">GDP-mannose pyrophosphatase</fullName>
    </recommendedName>
    <alternativeName>
        <fullName evidence="6">GDP-mannose hydrolase</fullName>
    </alternativeName>
    <alternativeName>
        <fullName evidence="7">GDPMK</fullName>
    </alternativeName>
</protein>
<reference evidence="10 11" key="1">
    <citation type="submission" date="2024-05" db="EMBL/GenBank/DDBJ databases">
        <title>Genome Sequence and Characterization of the New Strain Purple Sulfur Bacterium of Genus Thioalkalicoccus.</title>
        <authorList>
            <person name="Bryantseva I.A."/>
            <person name="Kyndt J.A."/>
            <person name="Imhoff J.F."/>
        </authorList>
    </citation>
    <scope>NUCLEOTIDE SEQUENCE [LARGE SCALE GENOMIC DNA]</scope>
    <source>
        <strain evidence="10 11">Um2</strain>
    </source>
</reference>
<keyword evidence="11" id="KW-1185">Reference proteome</keyword>
<dbReference type="Pfam" id="PF00293">
    <property type="entry name" value="NUDIX"/>
    <property type="match status" value="1"/>
</dbReference>
<dbReference type="PROSITE" id="PS51462">
    <property type="entry name" value="NUDIX"/>
    <property type="match status" value="1"/>
</dbReference>
<keyword evidence="5 8" id="KW-0378">Hydrolase</keyword>
<comment type="cofactor">
    <cofactor evidence="2">
        <name>Mg(2+)</name>
        <dbReference type="ChEBI" id="CHEBI:18420"/>
    </cofactor>
</comment>
<dbReference type="PANTHER" id="PTHR11839">
    <property type="entry name" value="UDP/ADP-SUGAR PYROPHOSPHATASE"/>
    <property type="match status" value="1"/>
</dbReference>
<dbReference type="EMBL" id="JBDKXB010000004">
    <property type="protein sequence ID" value="MEY6431741.1"/>
    <property type="molecule type" value="Genomic_DNA"/>
</dbReference>
<evidence type="ECO:0000256" key="4">
    <source>
        <dbReference type="ARBA" id="ARBA00016377"/>
    </source>
</evidence>
<evidence type="ECO:0000256" key="5">
    <source>
        <dbReference type="ARBA" id="ARBA00022801"/>
    </source>
</evidence>
<evidence type="ECO:0000259" key="9">
    <source>
        <dbReference type="PROSITE" id="PS51462"/>
    </source>
</evidence>
<evidence type="ECO:0000256" key="6">
    <source>
        <dbReference type="ARBA" id="ARBA00032162"/>
    </source>
</evidence>
<evidence type="ECO:0000256" key="7">
    <source>
        <dbReference type="ARBA" id="ARBA00032272"/>
    </source>
</evidence>
<evidence type="ECO:0000256" key="2">
    <source>
        <dbReference type="ARBA" id="ARBA00001946"/>
    </source>
</evidence>
<evidence type="ECO:0000313" key="11">
    <source>
        <dbReference type="Proteomes" id="UP001564408"/>
    </source>
</evidence>
<dbReference type="InterPro" id="IPR015797">
    <property type="entry name" value="NUDIX_hydrolase-like_dom_sf"/>
</dbReference>
<dbReference type="CDD" id="cd03424">
    <property type="entry name" value="NUDIX_ADPRase_Nudt5_UGPPase_Nudt14"/>
    <property type="match status" value="1"/>
</dbReference>
<proteinExistence type="inferred from homology"/>
<comment type="similarity">
    <text evidence="3">Belongs to the Nudix hydrolase family. NudK subfamily.</text>
</comment>
<evidence type="ECO:0000256" key="1">
    <source>
        <dbReference type="ARBA" id="ARBA00000847"/>
    </source>
</evidence>
<dbReference type="PANTHER" id="PTHR11839:SF18">
    <property type="entry name" value="NUDIX HYDROLASE DOMAIN-CONTAINING PROTEIN"/>
    <property type="match status" value="1"/>
</dbReference>
<dbReference type="PRINTS" id="PR00502">
    <property type="entry name" value="NUDIXFAMILY"/>
</dbReference>
<dbReference type="PROSITE" id="PS00893">
    <property type="entry name" value="NUDIX_BOX"/>
    <property type="match status" value="1"/>
</dbReference>